<dbReference type="EMBL" id="CAJNNV010003445">
    <property type="protein sequence ID" value="CAE8589032.1"/>
    <property type="molecule type" value="Genomic_DNA"/>
</dbReference>
<dbReference type="Proteomes" id="UP000654075">
    <property type="component" value="Unassembled WGS sequence"/>
</dbReference>
<feature type="region of interest" description="Disordered" evidence="1">
    <location>
        <begin position="209"/>
        <end position="229"/>
    </location>
</feature>
<evidence type="ECO:0000313" key="2">
    <source>
        <dbReference type="EMBL" id="CAE8589032.1"/>
    </source>
</evidence>
<gene>
    <name evidence="2" type="ORF">PGLA1383_LOCUS7811</name>
</gene>
<name>A0A813DUD1_POLGL</name>
<evidence type="ECO:0000313" key="3">
    <source>
        <dbReference type="Proteomes" id="UP000654075"/>
    </source>
</evidence>
<dbReference type="SUPFAM" id="SSF52402">
    <property type="entry name" value="Adenine nucleotide alpha hydrolases-like"/>
    <property type="match status" value="1"/>
</dbReference>
<reference evidence="2" key="1">
    <citation type="submission" date="2021-02" db="EMBL/GenBank/DDBJ databases">
        <authorList>
            <person name="Dougan E. K."/>
            <person name="Rhodes N."/>
            <person name="Thang M."/>
            <person name="Chan C."/>
        </authorList>
    </citation>
    <scope>NUCLEOTIDE SEQUENCE</scope>
</reference>
<feature type="compositionally biased region" description="Acidic residues" evidence="1">
    <location>
        <begin position="209"/>
        <end position="220"/>
    </location>
</feature>
<protein>
    <submittedName>
        <fullName evidence="2">Uncharacterized protein</fullName>
    </submittedName>
</protein>
<dbReference type="OMA" id="WAICAES"/>
<dbReference type="OrthoDB" id="445377at2759"/>
<sequence>MKAVNHVLYRMTGKTLKYFIPESPLRIGEDLMSAELRPADDMPMLRAVEDEEGVQTKAWNYLFEVIGVCGMVEPELSHPKWNGFKKALKASGLEYSALKLTIACNYNHGSFQSGDKQHVKCDALRAYLSSQPPEYYAEQAEQIAFDRCQSVDAAMAKASLEDWMETPLIKNRGRFAAALVKNKSWFGMNSCFRSLIADWTIQEEKEDCDYEMRDDDDEEDGNKAEPDPKLTKSELYKMYSGRGPTKMFADFMGDRTLQLDAIIIVAISSPLEAEYSADLEAQRSGAAGLAEWAATRSSGSDHWWETAKQVVKMSQNKNLFSRLGLSPSSSTPLPFDIDIPWLKEEKDVLRKVQSFAIALASNVVWSEVMFWLNLPHAAAVLLNPNREKREQDMKRLKELITAVEKAERLAIQDPALRDCLEDLGWNAQPLAREIMAHCFQSGFDPHNEELRKIMWRLYTGSNTTKECLESTFAHLSDIAQRGSKSSKMSNWSKYLYATTSSYAEQGGMTPLLPEAADWLHVSGPCSLRFRQGLANIFNMTTTAMPTSHEQGKPLPMQPAQIQKKKWRASGPTAHQKSAAAGMYLLNDEPTQFANASMAWAGVLFMQGHFYYHRGANAYLKSLGFRRWAALGVAASAKKVGDQVAKPNEVYLVLDCDAQERPSMMVNFSVSEDNQWRHMEVDILPPACVPPALASYGSVFRVRTPGGAMMLPSCVQSGIFLTVGQLKHICGALDIKTEKKGTGKNGRIVKFDFAKALVNGLFPEAEATEKKRMIDIICNRAESISKCTDPEVLEVVSRLDAENADAPCWKKMAKVALQELEQDIVAKAKKAGKAEAADELNAAAAASTVGNANGAPGKHAAFVKTAGMTPPELKQLLPKNGVLKSQFYIKHHPIGDGPGMQPTCQRKWGTADNPFAVDALHTVLLFVYARWNLLNPGKDAIESETNTKCTGYLVSKRYNVRVAPRSPGVKVGVQLCNDIQSAKASFIVMGFQGRKGKDRHIAGSNVMEVLQRGKCSAIVFRESLPPPVHRPWKFVVSTGLNVAATKAFIDALRLSRKGDIIHVVYVRPFLEPSGCGGLESGRTQALRKKYEGFFDGLHDSKNWPSGKLVKFGDRDVQLVFAPQGYGEGIAQALVRYADNLEADFVMVGTSALRVDKGKKPIGSISQQIIMEFKGNVIVSSYNPDTDAAIATRLSVS</sequence>
<proteinExistence type="predicted"/>
<accession>A0A813DUD1</accession>
<dbReference type="AlphaFoldDB" id="A0A813DUD1"/>
<comment type="caution">
    <text evidence="2">The sequence shown here is derived from an EMBL/GenBank/DDBJ whole genome shotgun (WGS) entry which is preliminary data.</text>
</comment>
<evidence type="ECO:0000256" key="1">
    <source>
        <dbReference type="SAM" id="MobiDB-lite"/>
    </source>
</evidence>
<organism evidence="2 3">
    <name type="scientific">Polarella glacialis</name>
    <name type="common">Dinoflagellate</name>
    <dbReference type="NCBI Taxonomy" id="89957"/>
    <lineage>
        <taxon>Eukaryota</taxon>
        <taxon>Sar</taxon>
        <taxon>Alveolata</taxon>
        <taxon>Dinophyceae</taxon>
        <taxon>Suessiales</taxon>
        <taxon>Suessiaceae</taxon>
        <taxon>Polarella</taxon>
    </lineage>
</organism>
<dbReference type="Gene3D" id="3.40.50.12370">
    <property type="match status" value="1"/>
</dbReference>
<keyword evidence="3" id="KW-1185">Reference proteome</keyword>